<feature type="domain" description="Antirepressor protein C-terminal" evidence="1">
    <location>
        <begin position="7"/>
        <end position="67"/>
    </location>
</feature>
<reference evidence="2" key="1">
    <citation type="journal article" date="2021" name="Proc. Natl. Acad. Sci. U.S.A.">
        <title>A Catalog of Tens of Thousands of Viruses from Human Metagenomes Reveals Hidden Associations with Chronic Diseases.</title>
        <authorList>
            <person name="Tisza M.J."/>
            <person name="Buck C.B."/>
        </authorList>
    </citation>
    <scope>NUCLEOTIDE SEQUENCE</scope>
    <source>
        <strain evidence="2">Ct9P15</strain>
    </source>
</reference>
<organism evidence="2">
    <name type="scientific">Podoviridae sp. ct9P15</name>
    <dbReference type="NCBI Taxonomy" id="2826543"/>
    <lineage>
        <taxon>Viruses</taxon>
        <taxon>Duplodnaviria</taxon>
        <taxon>Heunggongvirae</taxon>
        <taxon>Uroviricota</taxon>
        <taxon>Caudoviricetes</taxon>
    </lineage>
</organism>
<proteinExistence type="predicted"/>
<name>A0A8S5MF59_9CAUD</name>
<dbReference type="EMBL" id="BK014892">
    <property type="protein sequence ID" value="DAD80965.1"/>
    <property type="molecule type" value="Genomic_DNA"/>
</dbReference>
<dbReference type="Pfam" id="PF03374">
    <property type="entry name" value="ANT"/>
    <property type="match status" value="1"/>
</dbReference>
<evidence type="ECO:0000259" key="1">
    <source>
        <dbReference type="Pfam" id="PF03374"/>
    </source>
</evidence>
<protein>
    <submittedName>
        <fullName evidence="2">Antirepressor protein</fullName>
    </submittedName>
</protein>
<dbReference type="InterPro" id="IPR005039">
    <property type="entry name" value="Ant_C"/>
</dbReference>
<sequence>MTSTWAANNRVIYKQGKTWLPYATWADKKWSQLKVTEWNNKTTGEDFSSQRLRFTAAGIFQIHKLMKAQNLKVLEQLGLEI</sequence>
<accession>A0A8S5MF59</accession>
<evidence type="ECO:0000313" key="2">
    <source>
        <dbReference type="EMBL" id="DAD80965.1"/>
    </source>
</evidence>
<dbReference type="GO" id="GO:0003677">
    <property type="term" value="F:DNA binding"/>
    <property type="evidence" value="ECO:0007669"/>
    <property type="project" value="InterPro"/>
</dbReference>